<keyword evidence="1" id="KW-0812">Transmembrane</keyword>
<dbReference type="Gene3D" id="3.30.450.20">
    <property type="entry name" value="PAS domain"/>
    <property type="match status" value="1"/>
</dbReference>
<dbReference type="PANTHER" id="PTHR45138">
    <property type="entry name" value="REGULATORY COMPONENTS OF SENSORY TRANSDUCTION SYSTEM"/>
    <property type="match status" value="1"/>
</dbReference>
<feature type="transmembrane region" description="Helical" evidence="1">
    <location>
        <begin position="118"/>
        <end position="135"/>
    </location>
</feature>
<dbReference type="InterPro" id="IPR050469">
    <property type="entry name" value="Diguanylate_Cyclase"/>
</dbReference>
<evidence type="ECO:0000313" key="3">
    <source>
        <dbReference type="EMBL" id="MBI6871777.1"/>
    </source>
</evidence>
<reference evidence="3" key="1">
    <citation type="submission" date="2020-12" db="EMBL/GenBank/DDBJ databases">
        <title>Clostridium thailandense sp. nov., a novel acetogenic bacterium isolated from peat land soil in Thailand.</title>
        <authorList>
            <person name="Chaikitkaew S."/>
            <person name="Birkeland N.K."/>
        </authorList>
    </citation>
    <scope>NUCLEOTIDE SEQUENCE</scope>
    <source>
        <strain evidence="3">DSM 17425</strain>
    </source>
</reference>
<dbReference type="InterPro" id="IPR000014">
    <property type="entry name" value="PAS"/>
</dbReference>
<dbReference type="NCBIfam" id="TIGR00254">
    <property type="entry name" value="GGDEF"/>
    <property type="match status" value="1"/>
</dbReference>
<keyword evidence="1" id="KW-1133">Transmembrane helix</keyword>
<dbReference type="GO" id="GO:1902201">
    <property type="term" value="P:negative regulation of bacterial-type flagellum-dependent cell motility"/>
    <property type="evidence" value="ECO:0007669"/>
    <property type="project" value="TreeGrafter"/>
</dbReference>
<sequence>MDFKNSREFERKYILISLQRGRLFNWIIFIASFYSFYADFIFYKNNNINVLYRKTLIVIHIIVFISSMIYIIIFKLLESKERYRASLIAKAAVISDIFLGIFSAAVTSLNSQRFSGNIDAYIITVLVVVLIIPIYPKAMFWIYSLNHTFFIIGLSFFCENKEKAIINQLNSTTTVIASFVLFFVLYRYNVKNFLNDERIKEDKLTFQKLFEMNPFPLFISRLKDGKIQDANNKAMAFYNITKDQVDTLNHKDLYKNTTDLELILDMLQKNGQFRDYVVEHKTFSGQSKWVIVNYELIDYFGEKSILTGIADITEIKRMENELTTHASIDALTGVLNRRIGMDITKRKLERLQNENDEFAICFVDIDKLKMVNDNFGHNEGDYLIIEICKAIKEEIQANDVIFRYGGDEFIILFDNKSEYEINKICGRIRDRFKDLNKNKCKPYFINASLGIFLYKSEMNLNIEQIIELADKEMYKNKLENGRKFV</sequence>
<dbReference type="AlphaFoldDB" id="A0A934HVQ6"/>
<proteinExistence type="predicted"/>
<accession>A0A934HVQ6</accession>
<dbReference type="NCBIfam" id="TIGR00229">
    <property type="entry name" value="sensory_box"/>
    <property type="match status" value="1"/>
</dbReference>
<feature type="transmembrane region" description="Helical" evidence="1">
    <location>
        <begin position="23"/>
        <end position="43"/>
    </location>
</feature>
<dbReference type="InterPro" id="IPR035965">
    <property type="entry name" value="PAS-like_dom_sf"/>
</dbReference>
<organism evidence="3 4">
    <name type="scientific">Clostridium aciditolerans</name>
    <dbReference type="NCBI Taxonomy" id="339861"/>
    <lineage>
        <taxon>Bacteria</taxon>
        <taxon>Bacillati</taxon>
        <taxon>Bacillota</taxon>
        <taxon>Clostridia</taxon>
        <taxon>Eubacteriales</taxon>
        <taxon>Clostridiaceae</taxon>
        <taxon>Clostridium</taxon>
    </lineage>
</organism>
<dbReference type="SUPFAM" id="SSF55073">
    <property type="entry name" value="Nucleotide cyclase"/>
    <property type="match status" value="1"/>
</dbReference>
<dbReference type="SMART" id="SM00267">
    <property type="entry name" value="GGDEF"/>
    <property type="match status" value="1"/>
</dbReference>
<dbReference type="SUPFAM" id="SSF55785">
    <property type="entry name" value="PYP-like sensor domain (PAS domain)"/>
    <property type="match status" value="1"/>
</dbReference>
<feature type="transmembrane region" description="Helical" evidence="1">
    <location>
        <begin position="169"/>
        <end position="188"/>
    </location>
</feature>
<keyword evidence="1" id="KW-0472">Membrane</keyword>
<name>A0A934HVQ6_9CLOT</name>
<dbReference type="CDD" id="cd01949">
    <property type="entry name" value="GGDEF"/>
    <property type="match status" value="1"/>
</dbReference>
<dbReference type="Proteomes" id="UP000622687">
    <property type="component" value="Unassembled WGS sequence"/>
</dbReference>
<evidence type="ECO:0000259" key="2">
    <source>
        <dbReference type="PROSITE" id="PS50887"/>
    </source>
</evidence>
<feature type="transmembrane region" description="Helical" evidence="1">
    <location>
        <begin position="55"/>
        <end position="77"/>
    </location>
</feature>
<feature type="domain" description="GGDEF" evidence="2">
    <location>
        <begin position="356"/>
        <end position="485"/>
    </location>
</feature>
<comment type="caution">
    <text evidence="3">The sequence shown here is derived from an EMBL/GenBank/DDBJ whole genome shotgun (WGS) entry which is preliminary data.</text>
</comment>
<dbReference type="Pfam" id="PF00990">
    <property type="entry name" value="GGDEF"/>
    <property type="match status" value="1"/>
</dbReference>
<gene>
    <name evidence="3" type="ORF">I6U51_03530</name>
</gene>
<evidence type="ECO:0000256" key="1">
    <source>
        <dbReference type="SAM" id="Phobius"/>
    </source>
</evidence>
<dbReference type="PANTHER" id="PTHR45138:SF23">
    <property type="entry name" value="SIGNALING PROTEIN"/>
    <property type="match status" value="1"/>
</dbReference>
<dbReference type="GO" id="GO:0043709">
    <property type="term" value="P:cell adhesion involved in single-species biofilm formation"/>
    <property type="evidence" value="ECO:0007669"/>
    <property type="project" value="TreeGrafter"/>
</dbReference>
<dbReference type="GO" id="GO:0005886">
    <property type="term" value="C:plasma membrane"/>
    <property type="evidence" value="ECO:0007669"/>
    <property type="project" value="TreeGrafter"/>
</dbReference>
<dbReference type="Gene3D" id="3.30.70.270">
    <property type="match status" value="1"/>
</dbReference>
<evidence type="ECO:0000313" key="4">
    <source>
        <dbReference type="Proteomes" id="UP000622687"/>
    </source>
</evidence>
<protein>
    <submittedName>
        <fullName evidence="3">Sensor domain-containing diguanylate cyclase</fullName>
    </submittedName>
</protein>
<dbReference type="EMBL" id="JAEEGB010000004">
    <property type="protein sequence ID" value="MBI6871777.1"/>
    <property type="molecule type" value="Genomic_DNA"/>
</dbReference>
<dbReference type="InterPro" id="IPR043128">
    <property type="entry name" value="Rev_trsase/Diguanyl_cyclase"/>
</dbReference>
<dbReference type="InterPro" id="IPR029787">
    <property type="entry name" value="Nucleotide_cyclase"/>
</dbReference>
<dbReference type="InterPro" id="IPR000160">
    <property type="entry name" value="GGDEF_dom"/>
</dbReference>
<dbReference type="PROSITE" id="PS50887">
    <property type="entry name" value="GGDEF"/>
    <property type="match status" value="1"/>
</dbReference>
<keyword evidence="4" id="KW-1185">Reference proteome</keyword>
<feature type="transmembrane region" description="Helical" evidence="1">
    <location>
        <begin position="83"/>
        <end position="106"/>
    </location>
</feature>
<dbReference type="GO" id="GO:0052621">
    <property type="term" value="F:diguanylate cyclase activity"/>
    <property type="evidence" value="ECO:0007669"/>
    <property type="project" value="TreeGrafter"/>
</dbReference>